<evidence type="ECO:0000259" key="1">
    <source>
        <dbReference type="Pfam" id="PF01902"/>
    </source>
</evidence>
<gene>
    <name evidence="2" type="ORF">Cop2CBH44_21340</name>
</gene>
<proteinExistence type="predicted"/>
<name>A0A7G1HZ38_9BACT</name>
<reference evidence="3" key="1">
    <citation type="submission" date="2020-07" db="EMBL/GenBank/DDBJ databases">
        <title>Complete genome sequencing of Coprobacter sp. strain 2CBH44.</title>
        <authorList>
            <person name="Sakamoto M."/>
            <person name="Murakami T."/>
            <person name="Mori H."/>
        </authorList>
    </citation>
    <scope>NUCLEOTIDE SEQUENCE [LARGE SCALE GENOMIC DNA]</scope>
    <source>
        <strain evidence="3">2CBH44</strain>
    </source>
</reference>
<dbReference type="KEGG" id="copr:Cop2CBH44_21340"/>
<dbReference type="Gene3D" id="3.40.50.620">
    <property type="entry name" value="HUPs"/>
    <property type="match status" value="1"/>
</dbReference>
<keyword evidence="3" id="KW-1185">Reference proteome</keyword>
<sequence length="237" mass="27254">MTNLYRKKAVFNWSGGKDSALALYKILQDKNYEITSLLTTVNKETQYSSMHRIPVSLLKAQAKSIGLPIYIVNLPPKGDINDYETNMAETVLYFKSLGVNYFVFGDIFLEDIRAYREKQLKPFSIKVVEPLWGQSSQNIMKDFLSSGLKTIIITTDAEKLGKEYIGQEINMDLLNSFPKDIDICGENGEYHTFCYDGKIFKSPVKFSLDRAKIQNYKIKDENGIEKVFRYWYASIVP</sequence>
<protein>
    <recommendedName>
        <fullName evidence="1">Diphthamide synthase domain-containing protein</fullName>
    </recommendedName>
</protein>
<dbReference type="Gene3D" id="3.90.1490.10">
    <property type="entry name" value="putative n-type atp pyrophosphatase, domain 2"/>
    <property type="match status" value="1"/>
</dbReference>
<evidence type="ECO:0000313" key="2">
    <source>
        <dbReference type="EMBL" id="BCI63781.1"/>
    </source>
</evidence>
<dbReference type="AlphaFoldDB" id="A0A7G1HZ38"/>
<dbReference type="RefSeq" id="WP_200754776.1">
    <property type="nucleotide sequence ID" value="NZ_AP023322.1"/>
</dbReference>
<dbReference type="InterPro" id="IPR014729">
    <property type="entry name" value="Rossmann-like_a/b/a_fold"/>
</dbReference>
<dbReference type="InterPro" id="IPR002761">
    <property type="entry name" value="Diphthami_syn_dom"/>
</dbReference>
<feature type="domain" description="Diphthamide synthase" evidence="1">
    <location>
        <begin position="8"/>
        <end position="212"/>
    </location>
</feature>
<evidence type="ECO:0000313" key="3">
    <source>
        <dbReference type="Proteomes" id="UP000594042"/>
    </source>
</evidence>
<dbReference type="Pfam" id="PF01902">
    <property type="entry name" value="Diphthami_syn_2"/>
    <property type="match status" value="1"/>
</dbReference>
<accession>A0A7G1HZ38</accession>
<dbReference type="SUPFAM" id="SSF52402">
    <property type="entry name" value="Adenine nucleotide alpha hydrolases-like"/>
    <property type="match status" value="1"/>
</dbReference>
<dbReference type="EMBL" id="AP023322">
    <property type="protein sequence ID" value="BCI63781.1"/>
    <property type="molecule type" value="Genomic_DNA"/>
</dbReference>
<dbReference type="Proteomes" id="UP000594042">
    <property type="component" value="Chromosome"/>
</dbReference>
<organism evidence="2 3">
    <name type="scientific">Coprobacter secundus subsp. similis</name>
    <dbReference type="NCBI Taxonomy" id="2751153"/>
    <lineage>
        <taxon>Bacteria</taxon>
        <taxon>Pseudomonadati</taxon>
        <taxon>Bacteroidota</taxon>
        <taxon>Bacteroidia</taxon>
        <taxon>Bacteroidales</taxon>
        <taxon>Barnesiellaceae</taxon>
        <taxon>Coprobacter</taxon>
    </lineage>
</organism>